<comment type="function">
    <text evidence="14 19">Bifunctional enzyme that catalyzes the epimerization of the S- and R-forms of NAD(P)HX and the dehydration of the S-form of NAD(P)HX at the expense of ADP, which is converted to AMP. This allows the repair of both epimers of NAD(P)HX, a damaged form of NAD(P)H that is a result of enzymatic or heat-dependent hydration.</text>
</comment>
<organism evidence="22 23">
    <name type="scientific">Aliikangiella marina</name>
    <dbReference type="NCBI Taxonomy" id="1712262"/>
    <lineage>
        <taxon>Bacteria</taxon>
        <taxon>Pseudomonadati</taxon>
        <taxon>Pseudomonadota</taxon>
        <taxon>Gammaproteobacteria</taxon>
        <taxon>Oceanospirillales</taxon>
        <taxon>Pleioneaceae</taxon>
        <taxon>Aliikangiella</taxon>
    </lineage>
</organism>
<dbReference type="InterPro" id="IPR017953">
    <property type="entry name" value="Carbohydrate_kinase_pred_CS"/>
</dbReference>
<sequence length="508" mass="53864">MKLPQPPTGPLFTAQQVRGIELTYAETSDQGTFPLMEKAGQAAFDCLLQYWPDARKILVLSGKGNNGGDGYIVAALAKSAGFEVTLCCFCEPEKLQGDAKIAYEQLQKFDIARADWSEIDLNDYQVLVDAMLGTGISGAVRAPFIEPIESINRHEIPVLSIDIPSGLNANTGEVVNCAIKAQITMTYIGLKQGLYTGDAADFRGKVLVDGLDISTQCFTAYESEVQAENWFTLNHRLAPRLPSAHKGANGHCVIIGGANGYTGAAILVSKAAARCGAGLTSTWLEGGALALVSTFPEVMAKNIPEHEVMSQVNELSVHHVLVIGPGLGKKNWGQSWMSAVTKHDGFDSMMKVIDADGLNWLAQNHLTNEKWVLTPHPGEASRLLNKKVNAINADRYAAAREIAKKYGGVCVLKGAGTVIADQSGKTIVCPVGNPGMGTGGMGDVLSGIVGGLLAQGISLFEAATLAVVIHGEAADRAAGENANYRGLIASDLFAYLPQLVNPPISEKC</sequence>
<feature type="binding site" evidence="18">
    <location>
        <position position="66"/>
    </location>
    <ligand>
        <name>K(+)</name>
        <dbReference type="ChEBI" id="CHEBI:29103"/>
    </ligand>
</feature>
<proteinExistence type="inferred from homology"/>
<accession>A0A545T731</accession>
<evidence type="ECO:0000256" key="18">
    <source>
        <dbReference type="HAMAP-Rule" id="MF_01966"/>
    </source>
</evidence>
<dbReference type="NCBIfam" id="TIGR00197">
    <property type="entry name" value="yjeF_nterm"/>
    <property type="match status" value="1"/>
</dbReference>
<dbReference type="RefSeq" id="WP_142943169.1">
    <property type="nucleotide sequence ID" value="NZ_VIKR01000004.1"/>
</dbReference>
<dbReference type="PROSITE" id="PS01050">
    <property type="entry name" value="YJEF_C_2"/>
    <property type="match status" value="1"/>
</dbReference>
<dbReference type="Gene3D" id="3.40.50.10260">
    <property type="entry name" value="YjeF N-terminal domain"/>
    <property type="match status" value="1"/>
</dbReference>
<dbReference type="Pfam" id="PF01256">
    <property type="entry name" value="Carb_kinase"/>
    <property type="match status" value="1"/>
</dbReference>
<evidence type="ECO:0000256" key="3">
    <source>
        <dbReference type="ARBA" id="ARBA00006001"/>
    </source>
</evidence>
<evidence type="ECO:0000256" key="4">
    <source>
        <dbReference type="ARBA" id="ARBA00009524"/>
    </source>
</evidence>
<comment type="caution">
    <text evidence="22">The sequence shown here is derived from an EMBL/GenBank/DDBJ whole genome shotgun (WGS) entry which is preliminary data.</text>
</comment>
<keyword evidence="9 18" id="KW-0630">Potassium</keyword>
<evidence type="ECO:0000256" key="16">
    <source>
        <dbReference type="ARBA" id="ARBA00049209"/>
    </source>
</evidence>
<keyword evidence="11 18" id="KW-0413">Isomerase</keyword>
<dbReference type="InterPro" id="IPR004443">
    <property type="entry name" value="YjeF_N_dom"/>
</dbReference>
<feature type="binding site" evidence="18">
    <location>
        <begin position="133"/>
        <end position="139"/>
    </location>
    <ligand>
        <name>(6S)-NADPHX</name>
        <dbReference type="ChEBI" id="CHEBI:64076"/>
    </ligand>
</feature>
<evidence type="ECO:0000256" key="19">
    <source>
        <dbReference type="PIRNR" id="PIRNR017184"/>
    </source>
</evidence>
<dbReference type="CDD" id="cd01171">
    <property type="entry name" value="YXKO-related"/>
    <property type="match status" value="1"/>
</dbReference>
<dbReference type="Gene3D" id="3.40.1190.20">
    <property type="match status" value="1"/>
</dbReference>
<reference evidence="22 23" key="1">
    <citation type="submission" date="2019-06" db="EMBL/GenBank/DDBJ databases">
        <title>Draft genome of Aliikangiella marina GYP-15.</title>
        <authorList>
            <person name="Wang G."/>
        </authorList>
    </citation>
    <scope>NUCLEOTIDE SEQUENCE [LARGE SCALE GENOMIC DNA]</scope>
    <source>
        <strain evidence="22 23">GYP-15</strain>
    </source>
</reference>
<evidence type="ECO:0000256" key="10">
    <source>
        <dbReference type="ARBA" id="ARBA00023027"/>
    </source>
</evidence>
<dbReference type="EC" id="5.1.99.6" evidence="19"/>
<dbReference type="NCBIfam" id="TIGR00196">
    <property type="entry name" value="yjeF_cterm"/>
    <property type="match status" value="1"/>
</dbReference>
<dbReference type="PANTHER" id="PTHR12592">
    <property type="entry name" value="ATP-DEPENDENT (S)-NAD(P)H-HYDRATE DEHYDRATASE FAMILY MEMBER"/>
    <property type="match status" value="1"/>
</dbReference>
<evidence type="ECO:0000256" key="15">
    <source>
        <dbReference type="ARBA" id="ARBA00048238"/>
    </source>
</evidence>
<comment type="function">
    <text evidence="18">Catalyzes the epimerization of the S- and R-forms of NAD(P)HX, a damaged form of NAD(P)H that is a result of enzymatic or heat-dependent hydration. This is a prerequisite for the S-specific NAD(P)H-hydrate dehydratase to allow the repair of both epimers of NAD(P)HX.</text>
</comment>
<evidence type="ECO:0000256" key="9">
    <source>
        <dbReference type="ARBA" id="ARBA00022958"/>
    </source>
</evidence>
<comment type="catalytic activity">
    <reaction evidence="16 17 19">
        <text>(6S)-NADPHX + ADP = AMP + phosphate + NADPH + H(+)</text>
        <dbReference type="Rhea" id="RHEA:32235"/>
        <dbReference type="ChEBI" id="CHEBI:15378"/>
        <dbReference type="ChEBI" id="CHEBI:43474"/>
        <dbReference type="ChEBI" id="CHEBI:57783"/>
        <dbReference type="ChEBI" id="CHEBI:64076"/>
        <dbReference type="ChEBI" id="CHEBI:456215"/>
        <dbReference type="ChEBI" id="CHEBI:456216"/>
        <dbReference type="EC" id="4.2.1.136"/>
    </reaction>
</comment>
<feature type="binding site" evidence="18">
    <location>
        <begin position="65"/>
        <end position="69"/>
    </location>
    <ligand>
        <name>(6S)-NADPHX</name>
        <dbReference type="ChEBI" id="CHEBI:64076"/>
    </ligand>
</feature>
<comment type="cofactor">
    <cofactor evidence="17">
        <name>Mg(2+)</name>
        <dbReference type="ChEBI" id="CHEBI:18420"/>
    </cofactor>
</comment>
<feature type="binding site" evidence="18">
    <location>
        <position position="165"/>
    </location>
    <ligand>
        <name>K(+)</name>
        <dbReference type="ChEBI" id="CHEBI:29103"/>
    </ligand>
</feature>
<evidence type="ECO:0000313" key="22">
    <source>
        <dbReference type="EMBL" id="TQV73031.1"/>
    </source>
</evidence>
<keyword evidence="23" id="KW-1185">Reference proteome</keyword>
<dbReference type="GO" id="GO:0052855">
    <property type="term" value="F:ADP-dependent NAD(P)H-hydrate dehydratase activity"/>
    <property type="evidence" value="ECO:0007669"/>
    <property type="project" value="UniProtKB-UniRule"/>
</dbReference>
<dbReference type="SUPFAM" id="SSF53613">
    <property type="entry name" value="Ribokinase-like"/>
    <property type="match status" value="1"/>
</dbReference>
<evidence type="ECO:0000256" key="8">
    <source>
        <dbReference type="ARBA" id="ARBA00022857"/>
    </source>
</evidence>
<evidence type="ECO:0000256" key="5">
    <source>
        <dbReference type="ARBA" id="ARBA00022723"/>
    </source>
</evidence>
<dbReference type="SUPFAM" id="SSF64153">
    <property type="entry name" value="YjeF N-terminal domain-like"/>
    <property type="match status" value="1"/>
</dbReference>
<dbReference type="PROSITE" id="PS51385">
    <property type="entry name" value="YJEF_N"/>
    <property type="match status" value="1"/>
</dbReference>
<comment type="similarity">
    <text evidence="17">Belongs to the NnrD/CARKD family.</text>
</comment>
<evidence type="ECO:0000256" key="11">
    <source>
        <dbReference type="ARBA" id="ARBA00023235"/>
    </source>
</evidence>
<comment type="similarity">
    <text evidence="3 19">In the N-terminal section; belongs to the NnrE/AIBP family.</text>
</comment>
<dbReference type="Pfam" id="PF03853">
    <property type="entry name" value="YjeF_N"/>
    <property type="match status" value="1"/>
</dbReference>
<comment type="similarity">
    <text evidence="4 19">In the C-terminal section; belongs to the NnrD/CARKD family.</text>
</comment>
<dbReference type="GO" id="GO:0046872">
    <property type="term" value="F:metal ion binding"/>
    <property type="evidence" value="ECO:0007669"/>
    <property type="project" value="UniProtKB-UniRule"/>
</dbReference>
<dbReference type="PANTHER" id="PTHR12592:SF0">
    <property type="entry name" value="ATP-DEPENDENT (S)-NAD(P)H-HYDRATE DEHYDRATASE"/>
    <property type="match status" value="1"/>
</dbReference>
<evidence type="ECO:0000259" key="21">
    <source>
        <dbReference type="PROSITE" id="PS51385"/>
    </source>
</evidence>
<evidence type="ECO:0000313" key="23">
    <source>
        <dbReference type="Proteomes" id="UP000317839"/>
    </source>
</evidence>
<dbReference type="InterPro" id="IPR000631">
    <property type="entry name" value="CARKD"/>
</dbReference>
<evidence type="ECO:0000256" key="13">
    <source>
        <dbReference type="ARBA" id="ARBA00023268"/>
    </source>
</evidence>
<feature type="binding site" evidence="17">
    <location>
        <begin position="413"/>
        <end position="417"/>
    </location>
    <ligand>
        <name>AMP</name>
        <dbReference type="ChEBI" id="CHEBI:456215"/>
    </ligand>
</feature>
<dbReference type="InterPro" id="IPR029056">
    <property type="entry name" value="Ribokinase-like"/>
</dbReference>
<comment type="catalytic activity">
    <reaction evidence="1 18 19">
        <text>(6R)-NADHX = (6S)-NADHX</text>
        <dbReference type="Rhea" id="RHEA:32215"/>
        <dbReference type="ChEBI" id="CHEBI:64074"/>
        <dbReference type="ChEBI" id="CHEBI:64075"/>
        <dbReference type="EC" id="5.1.99.6"/>
    </reaction>
</comment>
<evidence type="ECO:0000256" key="2">
    <source>
        <dbReference type="ARBA" id="ARBA00000909"/>
    </source>
</evidence>
<feature type="domain" description="YjeF N-terminal" evidence="21">
    <location>
        <begin position="17"/>
        <end position="219"/>
    </location>
</feature>
<evidence type="ECO:0000259" key="20">
    <source>
        <dbReference type="PROSITE" id="PS51383"/>
    </source>
</evidence>
<feature type="binding site" evidence="17">
    <location>
        <position position="326"/>
    </location>
    <ligand>
        <name>(6S)-NADPHX</name>
        <dbReference type="ChEBI" id="CHEBI:64076"/>
    </ligand>
</feature>
<keyword evidence="6 17" id="KW-0547">Nucleotide-binding</keyword>
<keyword evidence="8 17" id="KW-0521">NADP</keyword>
<feature type="domain" description="YjeF C-terminal" evidence="20">
    <location>
        <begin position="229"/>
        <end position="503"/>
    </location>
</feature>
<evidence type="ECO:0000256" key="14">
    <source>
        <dbReference type="ARBA" id="ARBA00025153"/>
    </source>
</evidence>
<comment type="similarity">
    <text evidence="18">Belongs to the NnrE/AIBP family.</text>
</comment>
<dbReference type="EMBL" id="VIKR01000004">
    <property type="protein sequence ID" value="TQV73031.1"/>
    <property type="molecule type" value="Genomic_DNA"/>
</dbReference>
<dbReference type="AlphaFoldDB" id="A0A545T731"/>
<name>A0A545T731_9GAMM</name>
<dbReference type="HAMAP" id="MF_01965">
    <property type="entry name" value="NADHX_dehydratase"/>
    <property type="match status" value="1"/>
</dbReference>
<comment type="catalytic activity">
    <reaction evidence="15 17 19">
        <text>(6S)-NADHX + ADP = AMP + phosphate + NADH + H(+)</text>
        <dbReference type="Rhea" id="RHEA:32223"/>
        <dbReference type="ChEBI" id="CHEBI:15378"/>
        <dbReference type="ChEBI" id="CHEBI:43474"/>
        <dbReference type="ChEBI" id="CHEBI:57945"/>
        <dbReference type="ChEBI" id="CHEBI:64074"/>
        <dbReference type="ChEBI" id="CHEBI:456215"/>
        <dbReference type="ChEBI" id="CHEBI:456216"/>
        <dbReference type="EC" id="4.2.1.136"/>
    </reaction>
</comment>
<dbReference type="HAMAP" id="MF_01966">
    <property type="entry name" value="NADHX_epimerase"/>
    <property type="match status" value="1"/>
</dbReference>
<dbReference type="GO" id="GO:0005524">
    <property type="term" value="F:ATP binding"/>
    <property type="evidence" value="ECO:0007669"/>
    <property type="project" value="UniProtKB-UniRule"/>
</dbReference>
<gene>
    <name evidence="18" type="primary">nnrE</name>
    <name evidence="17" type="synonym">nnrD</name>
    <name evidence="22" type="ORF">FLL45_16345</name>
</gene>
<protein>
    <recommendedName>
        <fullName evidence="19">Bifunctional NAD(P)H-hydrate repair enzyme</fullName>
    </recommendedName>
    <alternativeName>
        <fullName evidence="19">Nicotinamide nucleotide repair protein</fullName>
    </alternativeName>
    <domain>
        <recommendedName>
            <fullName evidence="19">ADP-dependent (S)-NAD(P)H-hydrate dehydratase</fullName>
            <ecNumber evidence="19">4.2.1.136</ecNumber>
        </recommendedName>
        <alternativeName>
            <fullName evidence="19">ADP-dependent NAD(P)HX dehydratase</fullName>
        </alternativeName>
    </domain>
    <domain>
        <recommendedName>
            <fullName evidence="19">NAD(P)H-hydrate epimerase</fullName>
            <ecNumber evidence="19">5.1.99.6</ecNumber>
        </recommendedName>
    </domain>
</protein>
<evidence type="ECO:0000256" key="12">
    <source>
        <dbReference type="ARBA" id="ARBA00023239"/>
    </source>
</evidence>
<comment type="catalytic activity">
    <reaction evidence="2 18 19">
        <text>(6R)-NADPHX = (6S)-NADPHX</text>
        <dbReference type="Rhea" id="RHEA:32227"/>
        <dbReference type="ChEBI" id="CHEBI:64076"/>
        <dbReference type="ChEBI" id="CHEBI:64077"/>
        <dbReference type="EC" id="5.1.99.6"/>
    </reaction>
</comment>
<dbReference type="OrthoDB" id="9806925at2"/>
<dbReference type="GO" id="GO:0052856">
    <property type="term" value="F:NAD(P)HX epimerase activity"/>
    <property type="evidence" value="ECO:0007669"/>
    <property type="project" value="UniProtKB-UniRule"/>
</dbReference>
<feature type="binding site" evidence="17">
    <location>
        <position position="442"/>
    </location>
    <ligand>
        <name>AMP</name>
        <dbReference type="ChEBI" id="CHEBI:456215"/>
    </ligand>
</feature>
<keyword evidence="5 18" id="KW-0479">Metal-binding</keyword>
<dbReference type="GO" id="GO:0046496">
    <property type="term" value="P:nicotinamide nucleotide metabolic process"/>
    <property type="evidence" value="ECO:0007669"/>
    <property type="project" value="UniProtKB-UniRule"/>
</dbReference>
<dbReference type="Proteomes" id="UP000317839">
    <property type="component" value="Unassembled WGS sequence"/>
</dbReference>
<keyword evidence="7 17" id="KW-0067">ATP-binding</keyword>
<feature type="binding site" evidence="18">
    <location>
        <position position="162"/>
    </location>
    <ligand>
        <name>(6S)-NADPHX</name>
        <dbReference type="ChEBI" id="CHEBI:64076"/>
    </ligand>
</feature>
<dbReference type="EC" id="4.2.1.136" evidence="19"/>
<feature type="binding site" evidence="17">
    <location>
        <position position="376"/>
    </location>
    <ligand>
        <name>(6S)-NADPHX</name>
        <dbReference type="ChEBI" id="CHEBI:64076"/>
    </ligand>
</feature>
<keyword evidence="12 17" id="KW-0456">Lyase</keyword>
<evidence type="ECO:0000256" key="7">
    <source>
        <dbReference type="ARBA" id="ARBA00022840"/>
    </source>
</evidence>
<evidence type="ECO:0000256" key="17">
    <source>
        <dbReference type="HAMAP-Rule" id="MF_01965"/>
    </source>
</evidence>
<evidence type="ECO:0000256" key="6">
    <source>
        <dbReference type="ARBA" id="ARBA00022741"/>
    </source>
</evidence>
<feature type="binding site" evidence="17">
    <location>
        <position position="443"/>
    </location>
    <ligand>
        <name>(6S)-NADPHX</name>
        <dbReference type="ChEBI" id="CHEBI:64076"/>
    </ligand>
</feature>
<keyword evidence="13" id="KW-0511">Multifunctional enzyme</keyword>
<evidence type="ECO:0000256" key="1">
    <source>
        <dbReference type="ARBA" id="ARBA00000013"/>
    </source>
</evidence>
<comment type="function">
    <text evidence="17">Catalyzes the dehydration of the S-form of NAD(P)HX at the expense of ADP, which is converted to AMP. Together with NAD(P)HX epimerase, which catalyzes the epimerization of the S- and R-forms, the enzyme allows the repair of both epimers of NAD(P)HX, a damaged form of NAD(P)H that is a result of enzymatic or heat-dependent hydration.</text>
</comment>
<dbReference type="GO" id="GO:0110051">
    <property type="term" value="P:metabolite repair"/>
    <property type="evidence" value="ECO:0007669"/>
    <property type="project" value="TreeGrafter"/>
</dbReference>
<comment type="cofactor">
    <cofactor evidence="18 19">
        <name>K(+)</name>
        <dbReference type="ChEBI" id="CHEBI:29103"/>
    </cofactor>
    <text evidence="18 19">Binds 1 potassium ion per subunit.</text>
</comment>
<dbReference type="InterPro" id="IPR036652">
    <property type="entry name" value="YjeF_N_dom_sf"/>
</dbReference>
<comment type="subunit">
    <text evidence="17">Homotetramer.</text>
</comment>
<keyword evidence="10 17" id="KW-0520">NAD</keyword>
<feature type="binding site" evidence="17">
    <location>
        <position position="264"/>
    </location>
    <ligand>
        <name>(6S)-NADPHX</name>
        <dbReference type="ChEBI" id="CHEBI:64076"/>
    </ligand>
</feature>
<dbReference type="InterPro" id="IPR030677">
    <property type="entry name" value="Nnr"/>
</dbReference>
<dbReference type="PIRSF" id="PIRSF017184">
    <property type="entry name" value="Nnr"/>
    <property type="match status" value="1"/>
</dbReference>
<dbReference type="PROSITE" id="PS51383">
    <property type="entry name" value="YJEF_C_3"/>
    <property type="match status" value="1"/>
</dbReference>
<feature type="binding site" evidence="18">
    <location>
        <position position="129"/>
    </location>
    <ligand>
        <name>K(+)</name>
        <dbReference type="ChEBI" id="CHEBI:29103"/>
    </ligand>
</feature>
<comment type="caution">
    <text evidence="18">Lacks conserved residue(s) required for the propagation of feature annotation.</text>
</comment>